<dbReference type="InterPro" id="IPR050766">
    <property type="entry name" value="Bact_Lucif_Oxidored"/>
</dbReference>
<dbReference type="Pfam" id="PF00296">
    <property type="entry name" value="Bac_luciferase"/>
    <property type="match status" value="1"/>
</dbReference>
<organism evidence="3 4">
    <name type="scientific">Aquibacillus rhizosphaerae</name>
    <dbReference type="NCBI Taxonomy" id="3051431"/>
    <lineage>
        <taxon>Bacteria</taxon>
        <taxon>Bacillati</taxon>
        <taxon>Bacillota</taxon>
        <taxon>Bacilli</taxon>
        <taxon>Bacillales</taxon>
        <taxon>Bacillaceae</taxon>
        <taxon>Aquibacillus</taxon>
    </lineage>
</organism>
<dbReference type="EC" id="1.-.-.-" evidence="3"/>
<keyword evidence="3" id="KW-0560">Oxidoreductase</keyword>
<comment type="similarity">
    <text evidence="1">To bacterial alkanal monooxygenase alpha and beta chains.</text>
</comment>
<reference evidence="3 4" key="1">
    <citation type="submission" date="2023-06" db="EMBL/GenBank/DDBJ databases">
        <title>Aquibacillus rhizosphaerae LR5S19.</title>
        <authorList>
            <person name="Sun J.-Q."/>
        </authorList>
    </citation>
    <scope>NUCLEOTIDE SEQUENCE [LARGE SCALE GENOMIC DNA]</scope>
    <source>
        <strain evidence="3 4">LR5S19</strain>
    </source>
</reference>
<dbReference type="PANTHER" id="PTHR30137:SF19">
    <property type="entry name" value="LUCIFERASE-LIKE MONOOXYGENASE"/>
    <property type="match status" value="1"/>
</dbReference>
<evidence type="ECO:0000259" key="2">
    <source>
        <dbReference type="Pfam" id="PF00296"/>
    </source>
</evidence>
<dbReference type="PANTHER" id="PTHR30137">
    <property type="entry name" value="LUCIFERASE-LIKE MONOOXYGENASE"/>
    <property type="match status" value="1"/>
</dbReference>
<sequence length="331" mass="36980">MKLSILDQSPVMDGKSAAEALKASVKLAQNGEKLGYTRYWIAEHHGMEQLASSVPEVMLTLIAAKTNSIKIGSGAILLPHYKPYKIAETFNMLATLFPDRIDLGIGRAPGGSAEASIALSGNFLENVKKFPEKVTQLFHFLYDDFPKNHFYSTTRALPKPINPPQPWILGTSSKSAVLAAELGTAYAFAHFMSEQDGMDVVHSYKNMFTVNKNLKKPYCIVTVNAICAKTSERAEDLALLYCLKTVIQVREEKLDLSTKNLKKVIQSLTTEENNKIKETRSKMVVGNPIDVKKQLSKIKYEYDADEIMIVTITNDYRSRLKSYELIANISF</sequence>
<comment type="caution">
    <text evidence="3">The sequence shown here is derived from an EMBL/GenBank/DDBJ whole genome shotgun (WGS) entry which is preliminary data.</text>
</comment>
<dbReference type="InterPro" id="IPR036661">
    <property type="entry name" value="Luciferase-like_sf"/>
</dbReference>
<dbReference type="NCBIfam" id="TIGR03558">
    <property type="entry name" value="oxido_grp_1"/>
    <property type="match status" value="1"/>
</dbReference>
<name>A0ABT7L1B7_9BACI</name>
<dbReference type="Proteomes" id="UP001235343">
    <property type="component" value="Unassembled WGS sequence"/>
</dbReference>
<dbReference type="Gene3D" id="3.20.20.30">
    <property type="entry name" value="Luciferase-like domain"/>
    <property type="match status" value="1"/>
</dbReference>
<protein>
    <submittedName>
        <fullName evidence="3">LLM class flavin-dependent oxidoreductase</fullName>
        <ecNumber evidence="3">1.-.-.-</ecNumber>
    </submittedName>
</protein>
<keyword evidence="4" id="KW-1185">Reference proteome</keyword>
<dbReference type="CDD" id="cd00347">
    <property type="entry name" value="Flavin_utilizing_monoxygenases"/>
    <property type="match status" value="2"/>
</dbReference>
<feature type="domain" description="Luciferase-like" evidence="2">
    <location>
        <begin position="1"/>
        <end position="255"/>
    </location>
</feature>
<evidence type="ECO:0000313" key="4">
    <source>
        <dbReference type="Proteomes" id="UP001235343"/>
    </source>
</evidence>
<dbReference type="RefSeq" id="WP_285930499.1">
    <property type="nucleotide sequence ID" value="NZ_JASTZU010000018.1"/>
</dbReference>
<dbReference type="EMBL" id="JASTZU010000018">
    <property type="protein sequence ID" value="MDL4839582.1"/>
    <property type="molecule type" value="Genomic_DNA"/>
</dbReference>
<dbReference type="InterPro" id="IPR011251">
    <property type="entry name" value="Luciferase-like_dom"/>
</dbReference>
<accession>A0ABT7L1B7</accession>
<gene>
    <name evidence="3" type="ORF">QQS35_03800</name>
</gene>
<evidence type="ECO:0000313" key="3">
    <source>
        <dbReference type="EMBL" id="MDL4839582.1"/>
    </source>
</evidence>
<dbReference type="InterPro" id="IPR019949">
    <property type="entry name" value="CmoO-like"/>
</dbReference>
<proteinExistence type="predicted"/>
<evidence type="ECO:0000256" key="1">
    <source>
        <dbReference type="ARBA" id="ARBA00007789"/>
    </source>
</evidence>
<dbReference type="SUPFAM" id="SSF51679">
    <property type="entry name" value="Bacterial luciferase-like"/>
    <property type="match status" value="1"/>
</dbReference>
<dbReference type="GO" id="GO:0016491">
    <property type="term" value="F:oxidoreductase activity"/>
    <property type="evidence" value="ECO:0007669"/>
    <property type="project" value="UniProtKB-KW"/>
</dbReference>